<dbReference type="AlphaFoldDB" id="A0A7X5VBW0"/>
<reference evidence="9 10" key="1">
    <citation type="submission" date="2020-03" db="EMBL/GenBank/DDBJ databases">
        <title>Sequencing the genomes of 1000 actinobacteria strains.</title>
        <authorList>
            <person name="Klenk H.-P."/>
        </authorList>
    </citation>
    <scope>NUCLEOTIDE SEQUENCE [LARGE SCALE GENOMIC DNA]</scope>
    <source>
        <strain evidence="9 10">DSM 45490</strain>
    </source>
</reference>
<evidence type="ECO:0000259" key="7">
    <source>
        <dbReference type="Pfam" id="PF02884"/>
    </source>
</evidence>
<evidence type="ECO:0000259" key="6">
    <source>
        <dbReference type="Pfam" id="PF02278"/>
    </source>
</evidence>
<dbReference type="InterPro" id="IPR011071">
    <property type="entry name" value="Lyase_8-like_C"/>
</dbReference>
<feature type="domain" description="Polysaccharide lyase 8 N-terminal alpha-helical" evidence="8">
    <location>
        <begin position="55"/>
        <end position="367"/>
    </location>
</feature>
<keyword evidence="2 5" id="KW-0732">Signal</keyword>
<name>A0A7X5VBW0_9ACTN</name>
<sequence length="798" mass="86920">MSDPSTSSVSRRNLLWGAALVPAALGVSAPASAAADDGVTAAGAATDFDTIRIQWRETLVASSINDPVVAKYVRDSAAVAANLWRTMNTSSSRSYLWADLDSSTIPAVQRNNIGRLRQLALALKTPGSTLSGDPGLTADLVSALDWFLANKYGVTNIYGGWWDWQIGIPLALNDFCVLMYDDLPADQIASAMAAIARYEPDPHVVGSGPATSANLNWTSAVTLLRGALSRDAATLSLAKSAWAGMFPYSTDGDGFYTDGGFIQHVHYSYNGSYGVSLLQYLTYGLVATRGTAWAFSSEAIDRVISWVQDNYRPWMYDGAFMDMTRGRALSRFYETDHRIGRLTTATLLQLAQALPAEAGRALRSQVKAYLTNDTFQPFFVYDPIPIEQVRIPSIVEARDVLADDSIPAAGDLVTTRVATSMARAVHRRPDFAYAIAMDRHAIYSFETANKENVQGWYTGEGAVYVYLPDQVGHWADMYWPTADKYRIPGITRDRRPLPHGVKRYTFNEWAGGAVLDDRAAVGMQLNPKGQTLRGSKSWFCMDDAVVCLGAGISSTDGYGVETVVENRNIGKSGTARLTVDGRAMNSGTDATATRLRVGWAHLDQVGGYVFPERTDVDILREDRSGRWTDMDLRGVYEDPTLYTRRFVTMWIDHGTDPADARYAYVQLPAASRTDTERFARRGVVEVLANTPAVQAATRRDLGLTMANVWAPGTPPVGGISVDRTASVVVSNWRGELSVAICDPTQLLTGNVTVEVAVPARQHVGGDAKVHAACHGKSVSLSVDMTDSAGRSYVARFRR</sequence>
<dbReference type="InterPro" id="IPR006311">
    <property type="entry name" value="TAT_signal"/>
</dbReference>
<dbReference type="PROSITE" id="PS51318">
    <property type="entry name" value="TAT"/>
    <property type="match status" value="1"/>
</dbReference>
<keyword evidence="3 9" id="KW-0456">Lyase</keyword>
<protein>
    <submittedName>
        <fullName evidence="9">Hyaluronate lyase</fullName>
        <ecNumber evidence="9">4.2.2.1</ecNumber>
    </submittedName>
</protein>
<evidence type="ECO:0000313" key="10">
    <source>
        <dbReference type="Proteomes" id="UP000555407"/>
    </source>
</evidence>
<evidence type="ECO:0000256" key="2">
    <source>
        <dbReference type="ARBA" id="ARBA00022729"/>
    </source>
</evidence>
<feature type="active site" evidence="4">
    <location>
        <position position="327"/>
    </location>
</feature>
<dbReference type="InterPro" id="IPR011013">
    <property type="entry name" value="Gal_mutarotase_sf_dom"/>
</dbReference>
<gene>
    <name evidence="9" type="ORF">BJY22_004077</name>
</gene>
<evidence type="ECO:0000256" key="1">
    <source>
        <dbReference type="ARBA" id="ARBA00006699"/>
    </source>
</evidence>
<dbReference type="EC" id="4.2.2.1" evidence="9"/>
<feature type="active site" evidence="4">
    <location>
        <position position="264"/>
    </location>
</feature>
<dbReference type="RefSeq" id="WP_167209090.1">
    <property type="nucleotide sequence ID" value="NZ_JAASRO010000001.1"/>
</dbReference>
<dbReference type="InterPro" id="IPR038970">
    <property type="entry name" value="Lyase_8"/>
</dbReference>
<dbReference type="SUPFAM" id="SSF74650">
    <property type="entry name" value="Galactose mutarotase-like"/>
    <property type="match status" value="1"/>
</dbReference>
<dbReference type="InterPro" id="IPR014718">
    <property type="entry name" value="GH-type_carb-bd"/>
</dbReference>
<dbReference type="SUPFAM" id="SSF49863">
    <property type="entry name" value="Hyaluronate lyase-like, C-terminal domain"/>
    <property type="match status" value="1"/>
</dbReference>
<dbReference type="Pfam" id="PF02884">
    <property type="entry name" value="Lyase_8_C"/>
    <property type="match status" value="1"/>
</dbReference>
<feature type="signal peptide" evidence="5">
    <location>
        <begin position="1"/>
        <end position="33"/>
    </location>
</feature>
<dbReference type="InterPro" id="IPR004103">
    <property type="entry name" value="Lyase_8_C"/>
</dbReference>
<accession>A0A7X5VBW0</accession>
<dbReference type="GO" id="GO:0030246">
    <property type="term" value="F:carbohydrate binding"/>
    <property type="evidence" value="ECO:0007669"/>
    <property type="project" value="InterPro"/>
</dbReference>
<dbReference type="InterPro" id="IPR012970">
    <property type="entry name" value="Lyase_8_alpha_N"/>
</dbReference>
<comment type="caution">
    <text evidence="9">The sequence shown here is derived from an EMBL/GenBank/DDBJ whole genome shotgun (WGS) entry which is preliminary data.</text>
</comment>
<comment type="similarity">
    <text evidence="1">Belongs to the polysaccharide lyase 8 family.</text>
</comment>
<dbReference type="Gene3D" id="2.70.98.10">
    <property type="match status" value="1"/>
</dbReference>
<dbReference type="GO" id="GO:0005576">
    <property type="term" value="C:extracellular region"/>
    <property type="evidence" value="ECO:0007669"/>
    <property type="project" value="InterPro"/>
</dbReference>
<dbReference type="GO" id="GO:0005975">
    <property type="term" value="P:carbohydrate metabolic process"/>
    <property type="evidence" value="ECO:0007669"/>
    <property type="project" value="InterPro"/>
</dbReference>
<evidence type="ECO:0000313" key="9">
    <source>
        <dbReference type="EMBL" id="NIK58360.1"/>
    </source>
</evidence>
<dbReference type="GO" id="GO:0030340">
    <property type="term" value="F:hyaluronate lyase activity"/>
    <property type="evidence" value="ECO:0007669"/>
    <property type="project" value="UniProtKB-EC"/>
</dbReference>
<evidence type="ECO:0000256" key="3">
    <source>
        <dbReference type="ARBA" id="ARBA00023239"/>
    </source>
</evidence>
<feature type="domain" description="Polysaccharide lyase family 8 C-terminal" evidence="7">
    <location>
        <begin position="685"/>
        <end position="748"/>
    </location>
</feature>
<organism evidence="9 10">
    <name type="scientific">Kribbella shirazensis</name>
    <dbReference type="NCBI Taxonomy" id="1105143"/>
    <lineage>
        <taxon>Bacteria</taxon>
        <taxon>Bacillati</taxon>
        <taxon>Actinomycetota</taxon>
        <taxon>Actinomycetes</taxon>
        <taxon>Propionibacteriales</taxon>
        <taxon>Kribbellaceae</taxon>
        <taxon>Kribbella</taxon>
    </lineage>
</organism>
<feature type="chain" id="PRO_5039621284" evidence="5">
    <location>
        <begin position="34"/>
        <end position="798"/>
    </location>
</feature>
<evidence type="ECO:0000259" key="8">
    <source>
        <dbReference type="Pfam" id="PF08124"/>
    </source>
</evidence>
<dbReference type="InterPro" id="IPR008929">
    <property type="entry name" value="Chondroitin_lyas"/>
</dbReference>
<dbReference type="Pfam" id="PF02278">
    <property type="entry name" value="Lyase_8"/>
    <property type="match status" value="1"/>
</dbReference>
<dbReference type="PANTHER" id="PTHR38481">
    <property type="entry name" value="HYALURONATE LYASE"/>
    <property type="match status" value="1"/>
</dbReference>
<dbReference type="Pfam" id="PF08124">
    <property type="entry name" value="Lyase_8_N"/>
    <property type="match status" value="1"/>
</dbReference>
<dbReference type="Gene3D" id="1.50.10.100">
    <property type="entry name" value="Chondroitin AC/alginate lyase"/>
    <property type="match status" value="1"/>
</dbReference>
<feature type="domain" description="Polysaccharide lyase family 8 central" evidence="6">
    <location>
        <begin position="420"/>
        <end position="671"/>
    </location>
</feature>
<dbReference type="InterPro" id="IPR003159">
    <property type="entry name" value="Lyase_8_central_dom"/>
</dbReference>
<evidence type="ECO:0000256" key="5">
    <source>
        <dbReference type="SAM" id="SignalP"/>
    </source>
</evidence>
<dbReference type="EMBL" id="JAASRO010000001">
    <property type="protein sequence ID" value="NIK58360.1"/>
    <property type="molecule type" value="Genomic_DNA"/>
</dbReference>
<dbReference type="Proteomes" id="UP000555407">
    <property type="component" value="Unassembled WGS sequence"/>
</dbReference>
<feature type="active site" evidence="4">
    <location>
        <position position="273"/>
    </location>
</feature>
<dbReference type="PANTHER" id="PTHR38481:SF1">
    <property type="entry name" value="HYALURONATE LYASE"/>
    <property type="match status" value="1"/>
</dbReference>
<dbReference type="SUPFAM" id="SSF48230">
    <property type="entry name" value="Chondroitin AC/alginate lyase"/>
    <property type="match status" value="1"/>
</dbReference>
<dbReference type="CDD" id="cd01083">
    <property type="entry name" value="GAG_Lyase"/>
    <property type="match status" value="1"/>
</dbReference>
<proteinExistence type="inferred from homology"/>
<dbReference type="Gene3D" id="2.60.220.10">
    <property type="entry name" value="Polysaccharide lyase family 8-like, C-terminal"/>
    <property type="match status" value="1"/>
</dbReference>
<evidence type="ECO:0000256" key="4">
    <source>
        <dbReference type="PIRSR" id="PIRSR638970-1"/>
    </source>
</evidence>
<keyword evidence="10" id="KW-1185">Reference proteome</keyword>